<protein>
    <recommendedName>
        <fullName evidence="1">Reverse transcriptase zinc-binding domain-containing protein</fullName>
    </recommendedName>
</protein>
<gene>
    <name evidence="2" type="ORF">LUZ61_012917</name>
</gene>
<dbReference type="InterPro" id="IPR026960">
    <property type="entry name" value="RVT-Znf"/>
</dbReference>
<evidence type="ECO:0000259" key="1">
    <source>
        <dbReference type="Pfam" id="PF13966"/>
    </source>
</evidence>
<dbReference type="Pfam" id="PF13966">
    <property type="entry name" value="zf-RVT"/>
    <property type="match status" value="1"/>
</dbReference>
<evidence type="ECO:0000313" key="3">
    <source>
        <dbReference type="Proteomes" id="UP001210211"/>
    </source>
</evidence>
<sequence length="284" mass="32535">MPLSKPFAKIWSLFSVGLSFSIKSGKQALFWHHDWGLGILRYSFPQLFSFDVHDLLSVHAFLSLAWTRQHELFMPSMFSTALPSTQLPSLLLLLSANSLLLPDLGSSFPDTPIWKFHHPHFTPNSFYSFFKTNPAHCSDLRLIWKLKAPPRMIVFAWQMLQRRIPTQDVLQKRGWHLANRCPLCTSALETVLHISQDCPFFISVCQQVYQLSNITNPARASTASLLQSLVPDRKQRELLLITCFTVWRERCSRIFSSASRNASAIAEDSIFEWGVLNAHSLNNF</sequence>
<organism evidence="2 3">
    <name type="scientific">Rhynchospora tenuis</name>
    <dbReference type="NCBI Taxonomy" id="198213"/>
    <lineage>
        <taxon>Eukaryota</taxon>
        <taxon>Viridiplantae</taxon>
        <taxon>Streptophyta</taxon>
        <taxon>Embryophyta</taxon>
        <taxon>Tracheophyta</taxon>
        <taxon>Spermatophyta</taxon>
        <taxon>Magnoliopsida</taxon>
        <taxon>Liliopsida</taxon>
        <taxon>Poales</taxon>
        <taxon>Cyperaceae</taxon>
        <taxon>Cyperoideae</taxon>
        <taxon>Rhynchosporeae</taxon>
        <taxon>Rhynchospora</taxon>
    </lineage>
</organism>
<name>A0AAD6F1K3_9POAL</name>
<reference evidence="2 3" key="1">
    <citation type="journal article" date="2022" name="Cell">
        <title>Repeat-based holocentromeres influence genome architecture and karyotype evolution.</title>
        <authorList>
            <person name="Hofstatter P.G."/>
            <person name="Thangavel G."/>
            <person name="Lux T."/>
            <person name="Neumann P."/>
            <person name="Vondrak T."/>
            <person name="Novak P."/>
            <person name="Zhang M."/>
            <person name="Costa L."/>
            <person name="Castellani M."/>
            <person name="Scott A."/>
            <person name="Toegelov H."/>
            <person name="Fuchs J."/>
            <person name="Mata-Sucre Y."/>
            <person name="Dias Y."/>
            <person name="Vanzela A.L.L."/>
            <person name="Huettel B."/>
            <person name="Almeida C.C.S."/>
            <person name="Simkova H."/>
            <person name="Souza G."/>
            <person name="Pedrosa-Harand A."/>
            <person name="Macas J."/>
            <person name="Mayer K.F.X."/>
            <person name="Houben A."/>
            <person name="Marques A."/>
        </authorList>
    </citation>
    <scope>NUCLEOTIDE SEQUENCE [LARGE SCALE GENOMIC DNA]</scope>
    <source>
        <strain evidence="2">RhyTen1mFocal</strain>
    </source>
</reference>
<proteinExistence type="predicted"/>
<feature type="domain" description="Reverse transcriptase zinc-binding" evidence="1">
    <location>
        <begin position="121"/>
        <end position="201"/>
    </location>
</feature>
<dbReference type="Proteomes" id="UP001210211">
    <property type="component" value="Unassembled WGS sequence"/>
</dbReference>
<comment type="caution">
    <text evidence="2">The sequence shown here is derived from an EMBL/GenBank/DDBJ whole genome shotgun (WGS) entry which is preliminary data.</text>
</comment>
<dbReference type="EMBL" id="JAMRDG010000001">
    <property type="protein sequence ID" value="KAJ3709212.1"/>
    <property type="molecule type" value="Genomic_DNA"/>
</dbReference>
<evidence type="ECO:0000313" key="2">
    <source>
        <dbReference type="EMBL" id="KAJ3709212.1"/>
    </source>
</evidence>
<dbReference type="AlphaFoldDB" id="A0AAD6F1K3"/>
<keyword evidence="3" id="KW-1185">Reference proteome</keyword>
<accession>A0AAD6F1K3</accession>